<comment type="caution">
    <text evidence="6">The sequence shown here is derived from an EMBL/GenBank/DDBJ whole genome shotgun (WGS) entry which is preliminary data.</text>
</comment>
<keyword evidence="3 4" id="KW-0560">Oxidoreductase</keyword>
<dbReference type="EMBL" id="JAUSTU010000029">
    <property type="protein sequence ID" value="MDQ0157510.1"/>
    <property type="molecule type" value="Genomic_DNA"/>
</dbReference>
<dbReference type="PANTHER" id="PTHR11592">
    <property type="entry name" value="GLUTATHIONE PEROXIDASE"/>
    <property type="match status" value="1"/>
</dbReference>
<dbReference type="PROSITE" id="PS51352">
    <property type="entry name" value="THIOREDOXIN_2"/>
    <property type="match status" value="1"/>
</dbReference>
<gene>
    <name evidence="6" type="ORF">J2S07_003845</name>
</gene>
<dbReference type="SUPFAM" id="SSF52833">
    <property type="entry name" value="Thioredoxin-like"/>
    <property type="match status" value="1"/>
</dbReference>
<dbReference type="InterPro" id="IPR000889">
    <property type="entry name" value="Glutathione_peroxidase"/>
</dbReference>
<dbReference type="PRINTS" id="PR01011">
    <property type="entry name" value="GLUTPROXDASE"/>
</dbReference>
<dbReference type="CDD" id="cd00340">
    <property type="entry name" value="GSH_Peroxidase"/>
    <property type="match status" value="1"/>
</dbReference>
<accession>A0ABT9V972</accession>
<dbReference type="InterPro" id="IPR013766">
    <property type="entry name" value="Thioredoxin_domain"/>
</dbReference>
<name>A0ABT9V972_9BACL</name>
<evidence type="ECO:0000256" key="3">
    <source>
        <dbReference type="ARBA" id="ARBA00023002"/>
    </source>
</evidence>
<keyword evidence="7" id="KW-1185">Reference proteome</keyword>
<dbReference type="GO" id="GO:0004602">
    <property type="term" value="F:glutathione peroxidase activity"/>
    <property type="evidence" value="ECO:0007669"/>
    <property type="project" value="UniProtKB-EC"/>
</dbReference>
<evidence type="ECO:0000313" key="6">
    <source>
        <dbReference type="EMBL" id="MDQ0157510.1"/>
    </source>
</evidence>
<dbReference type="PIRSF" id="PIRSF000303">
    <property type="entry name" value="Glutathion_perox"/>
    <property type="match status" value="1"/>
</dbReference>
<dbReference type="PROSITE" id="PS00460">
    <property type="entry name" value="GLUTATHIONE_PEROXID_1"/>
    <property type="match status" value="1"/>
</dbReference>
<dbReference type="RefSeq" id="WP_307151966.1">
    <property type="nucleotide sequence ID" value="NZ_JAUSTU010000029.1"/>
</dbReference>
<organism evidence="6 7">
    <name type="scientific">Anoxybacillus andreesenii</name>
    <dbReference type="NCBI Taxonomy" id="1325932"/>
    <lineage>
        <taxon>Bacteria</taxon>
        <taxon>Bacillati</taxon>
        <taxon>Bacillota</taxon>
        <taxon>Bacilli</taxon>
        <taxon>Bacillales</taxon>
        <taxon>Anoxybacillaceae</taxon>
        <taxon>Anoxybacillus</taxon>
    </lineage>
</organism>
<dbReference type="InterPro" id="IPR036249">
    <property type="entry name" value="Thioredoxin-like_sf"/>
</dbReference>
<dbReference type="Proteomes" id="UP001231362">
    <property type="component" value="Unassembled WGS sequence"/>
</dbReference>
<protein>
    <recommendedName>
        <fullName evidence="4">Glutathione peroxidase</fullName>
    </recommendedName>
</protein>
<sequence length="161" mass="18387">MSIHQFSAHLINGEEKSLRDYEGHVLLIVNTATKCGFAPQLKELEKLYGKYKEHKFAVLGFPCNQFGNQEPGSDEEVSERCQINFGVSFPLFKKIDVKGKEAHPLYKYLTKEKKGLLTADIKWNFTKFLIDGQGKIIKRYAPTTSPSKIEEDIKELLSCEE</sequence>
<dbReference type="PROSITE" id="PS00763">
    <property type="entry name" value="GLUTATHIONE_PEROXID_2"/>
    <property type="match status" value="1"/>
</dbReference>
<evidence type="ECO:0000256" key="4">
    <source>
        <dbReference type="RuleBase" id="RU000499"/>
    </source>
</evidence>
<dbReference type="InterPro" id="IPR029759">
    <property type="entry name" value="GPX_AS"/>
</dbReference>
<evidence type="ECO:0000256" key="1">
    <source>
        <dbReference type="ARBA" id="ARBA00006926"/>
    </source>
</evidence>
<dbReference type="InterPro" id="IPR029760">
    <property type="entry name" value="GPX_CS"/>
</dbReference>
<reference evidence="6 7" key="1">
    <citation type="submission" date="2023-07" db="EMBL/GenBank/DDBJ databases">
        <title>Genomic Encyclopedia of Type Strains, Phase IV (KMG-IV): sequencing the most valuable type-strain genomes for metagenomic binning, comparative biology and taxonomic classification.</title>
        <authorList>
            <person name="Goeker M."/>
        </authorList>
    </citation>
    <scope>NUCLEOTIDE SEQUENCE [LARGE SCALE GENOMIC DNA]</scope>
    <source>
        <strain evidence="6 7">DSM 23948</strain>
    </source>
</reference>
<evidence type="ECO:0000313" key="7">
    <source>
        <dbReference type="Proteomes" id="UP001231362"/>
    </source>
</evidence>
<proteinExistence type="inferred from homology"/>
<dbReference type="Gene3D" id="3.40.30.10">
    <property type="entry name" value="Glutaredoxin"/>
    <property type="match status" value="1"/>
</dbReference>
<keyword evidence="2 4" id="KW-0575">Peroxidase</keyword>
<dbReference type="Pfam" id="PF00255">
    <property type="entry name" value="GSHPx"/>
    <property type="match status" value="1"/>
</dbReference>
<evidence type="ECO:0000256" key="2">
    <source>
        <dbReference type="ARBA" id="ARBA00022559"/>
    </source>
</evidence>
<dbReference type="PROSITE" id="PS51355">
    <property type="entry name" value="GLUTATHIONE_PEROXID_3"/>
    <property type="match status" value="1"/>
</dbReference>
<evidence type="ECO:0000259" key="5">
    <source>
        <dbReference type="PROSITE" id="PS51352"/>
    </source>
</evidence>
<dbReference type="PANTHER" id="PTHR11592:SF78">
    <property type="entry name" value="GLUTATHIONE PEROXIDASE"/>
    <property type="match status" value="1"/>
</dbReference>
<comment type="similarity">
    <text evidence="1 4">Belongs to the glutathione peroxidase family.</text>
</comment>
<feature type="domain" description="Thioredoxin" evidence="5">
    <location>
        <begin position="1"/>
        <end position="158"/>
    </location>
</feature>